<proteinExistence type="predicted"/>
<keyword evidence="2" id="KW-1185">Reference proteome</keyword>
<dbReference type="EMBL" id="MU003510">
    <property type="protein sequence ID" value="KAF2469856.1"/>
    <property type="molecule type" value="Genomic_DNA"/>
</dbReference>
<gene>
    <name evidence="1" type="ORF">BDR25DRAFT_315083</name>
</gene>
<evidence type="ECO:0000313" key="2">
    <source>
        <dbReference type="Proteomes" id="UP000799755"/>
    </source>
</evidence>
<sequence length="602" mass="68923">MIFTETHEKISIDTEALLAYRCEDLNEKVESVWIYDTSTRDPLVKVYCHASEGSYASQHLVYRPISPPGSEMAISRIKCWIQGCIDNHPECLLAISGTALDNTPVLPTRILDVRDYPSSLRLVISDGRKAKYVALSHCWGGKPQLRTTKETLVNHQKHISCGELSETIRNAAWVTKKLDVCYLWVDCLCIIQEDEDDFDRESRRMASVYENSYVTIAATGARDGSGGLFLRSPQGTYVEVPCDAEDPKLGFMYFGLQKKPEETIFEAPLNRRGWVLQEHLFARRTLHFAPNQLYWECYKTFVGEDNTEVTNVADMAFPNRAFLCYVLDGLRGFHRNPKSEENNEMNNVADIYSIWAHLIRYYSTRGLTDPNDKLPAILSLSLELERILGHPFHFNEGLLFGSPYFELQGLLWRAEWGASLQRPAHRRAPSWSWASVDGAIDFVDLVHDNRSSYWFVDLWHPCKNDLKVLGVRAHQAPGMPSCKALLLNGTTLECFTTRCVTSRHDGQHNNNQLACVYTEKGDCIDGELEYDVADDRPDRVWLVPIFVRWRSEEASSPVYYCLMAKKAVDHPFKDRVFERVGVGMIFDVKWVFRCERGFLVLV</sequence>
<accession>A0ACB6QSH9</accession>
<protein>
    <submittedName>
        <fullName evidence="1">HET-domain-containing protein</fullName>
    </submittedName>
</protein>
<dbReference type="Proteomes" id="UP000799755">
    <property type="component" value="Unassembled WGS sequence"/>
</dbReference>
<evidence type="ECO:0000313" key="1">
    <source>
        <dbReference type="EMBL" id="KAF2469856.1"/>
    </source>
</evidence>
<reference evidence="1" key="1">
    <citation type="journal article" date="2020" name="Stud. Mycol.">
        <title>101 Dothideomycetes genomes: a test case for predicting lifestyles and emergence of pathogens.</title>
        <authorList>
            <person name="Haridas S."/>
            <person name="Albert R."/>
            <person name="Binder M."/>
            <person name="Bloem J."/>
            <person name="Labutti K."/>
            <person name="Salamov A."/>
            <person name="Andreopoulos B."/>
            <person name="Baker S."/>
            <person name="Barry K."/>
            <person name="Bills G."/>
            <person name="Bluhm B."/>
            <person name="Cannon C."/>
            <person name="Castanera R."/>
            <person name="Culley D."/>
            <person name="Daum C."/>
            <person name="Ezra D."/>
            <person name="Gonzalez J."/>
            <person name="Henrissat B."/>
            <person name="Kuo A."/>
            <person name="Liang C."/>
            <person name="Lipzen A."/>
            <person name="Lutzoni F."/>
            <person name="Magnuson J."/>
            <person name="Mondo S."/>
            <person name="Nolan M."/>
            <person name="Ohm R."/>
            <person name="Pangilinan J."/>
            <person name="Park H.-J."/>
            <person name="Ramirez L."/>
            <person name="Alfaro M."/>
            <person name="Sun H."/>
            <person name="Tritt A."/>
            <person name="Yoshinaga Y."/>
            <person name="Zwiers L.-H."/>
            <person name="Turgeon B."/>
            <person name="Goodwin S."/>
            <person name="Spatafora J."/>
            <person name="Crous P."/>
            <person name="Grigoriev I."/>
        </authorList>
    </citation>
    <scope>NUCLEOTIDE SEQUENCE</scope>
    <source>
        <strain evidence="1">ATCC 200398</strain>
    </source>
</reference>
<organism evidence="1 2">
    <name type="scientific">Lindgomyces ingoldianus</name>
    <dbReference type="NCBI Taxonomy" id="673940"/>
    <lineage>
        <taxon>Eukaryota</taxon>
        <taxon>Fungi</taxon>
        <taxon>Dikarya</taxon>
        <taxon>Ascomycota</taxon>
        <taxon>Pezizomycotina</taxon>
        <taxon>Dothideomycetes</taxon>
        <taxon>Pleosporomycetidae</taxon>
        <taxon>Pleosporales</taxon>
        <taxon>Lindgomycetaceae</taxon>
        <taxon>Lindgomyces</taxon>
    </lineage>
</organism>
<name>A0ACB6QSH9_9PLEO</name>
<comment type="caution">
    <text evidence="1">The sequence shown here is derived from an EMBL/GenBank/DDBJ whole genome shotgun (WGS) entry which is preliminary data.</text>
</comment>